<proteinExistence type="predicted"/>
<evidence type="ECO:0000256" key="1">
    <source>
        <dbReference type="SAM" id="Phobius"/>
    </source>
</evidence>
<evidence type="ECO:0008006" key="4">
    <source>
        <dbReference type="Google" id="ProtNLM"/>
    </source>
</evidence>
<gene>
    <name evidence="2" type="ORF">LTR84_009098</name>
</gene>
<keyword evidence="1" id="KW-0812">Transmembrane</keyword>
<evidence type="ECO:0000313" key="2">
    <source>
        <dbReference type="EMBL" id="KAK5045480.1"/>
    </source>
</evidence>
<keyword evidence="1" id="KW-1133">Transmembrane helix</keyword>
<sequence length="53" mass="5728">MAAFGALLTVPIGGQLLDSTTPTVLVGFYAAVLFVGFLSIVLSRWALLEWSWK</sequence>
<accession>A0AAV9MX63</accession>
<feature type="transmembrane region" description="Helical" evidence="1">
    <location>
        <begin position="24"/>
        <end position="47"/>
    </location>
</feature>
<evidence type="ECO:0000313" key="3">
    <source>
        <dbReference type="Proteomes" id="UP001358417"/>
    </source>
</evidence>
<protein>
    <recommendedName>
        <fullName evidence="4">Major facilitator superfamily (MFS) profile domain-containing protein</fullName>
    </recommendedName>
</protein>
<organism evidence="2 3">
    <name type="scientific">Exophiala bonariae</name>
    <dbReference type="NCBI Taxonomy" id="1690606"/>
    <lineage>
        <taxon>Eukaryota</taxon>
        <taxon>Fungi</taxon>
        <taxon>Dikarya</taxon>
        <taxon>Ascomycota</taxon>
        <taxon>Pezizomycotina</taxon>
        <taxon>Eurotiomycetes</taxon>
        <taxon>Chaetothyriomycetidae</taxon>
        <taxon>Chaetothyriales</taxon>
        <taxon>Herpotrichiellaceae</taxon>
        <taxon>Exophiala</taxon>
    </lineage>
</organism>
<dbReference type="RefSeq" id="XP_064701104.1">
    <property type="nucleotide sequence ID" value="XM_064852640.1"/>
</dbReference>
<dbReference type="Proteomes" id="UP001358417">
    <property type="component" value="Unassembled WGS sequence"/>
</dbReference>
<dbReference type="AlphaFoldDB" id="A0AAV9MX63"/>
<reference evidence="2 3" key="1">
    <citation type="submission" date="2023-08" db="EMBL/GenBank/DDBJ databases">
        <title>Black Yeasts Isolated from many extreme environments.</title>
        <authorList>
            <person name="Coleine C."/>
            <person name="Stajich J.E."/>
            <person name="Selbmann L."/>
        </authorList>
    </citation>
    <scope>NUCLEOTIDE SEQUENCE [LARGE SCALE GENOMIC DNA]</scope>
    <source>
        <strain evidence="2 3">CCFEE 5792</strain>
    </source>
</reference>
<keyword evidence="1" id="KW-0472">Membrane</keyword>
<dbReference type="GeneID" id="89977259"/>
<keyword evidence="3" id="KW-1185">Reference proteome</keyword>
<name>A0AAV9MX63_9EURO</name>
<comment type="caution">
    <text evidence="2">The sequence shown here is derived from an EMBL/GenBank/DDBJ whole genome shotgun (WGS) entry which is preliminary data.</text>
</comment>
<dbReference type="EMBL" id="JAVRRD010000036">
    <property type="protein sequence ID" value="KAK5045480.1"/>
    <property type="molecule type" value="Genomic_DNA"/>
</dbReference>